<feature type="domain" description="DUF4396" evidence="2">
    <location>
        <begin position="160"/>
        <end position="300"/>
    </location>
</feature>
<evidence type="ECO:0000259" key="2">
    <source>
        <dbReference type="Pfam" id="PF14342"/>
    </source>
</evidence>
<evidence type="ECO:0000313" key="3">
    <source>
        <dbReference type="EMBL" id="SJZ51766.1"/>
    </source>
</evidence>
<dbReference type="Proteomes" id="UP000243297">
    <property type="component" value="Unassembled WGS sequence"/>
</dbReference>
<feature type="transmembrane region" description="Helical" evidence="1">
    <location>
        <begin position="201"/>
        <end position="220"/>
    </location>
</feature>
<keyword evidence="1" id="KW-0472">Membrane</keyword>
<feature type="transmembrane region" description="Helical" evidence="1">
    <location>
        <begin position="39"/>
        <end position="57"/>
    </location>
</feature>
<sequence length="303" mass="35027">MNFTYLSMFFILLGIFCAILITIDILLHPQEMKVMNFVWPINALWAGPLCVWAYFTLGKHRKMKMNMPDMNMDSSSMKMDMPDMNMDSSNMKMDMPNMNMDSSSMKMDMPNMNMDSSSMKMDMPDMHMDSSSMKMDMPDMHMDAAKMKTNMHKEKYSSYWQGIIVDTLHCGAGCSLADLIGPWIFLLIPFTLFNHLIFGEWVLDFIIALLIGATFQYAAIAPMRKEKGFKVWIQALKIDFFSLTSWQVGMYGWMAICTFVLFGKLPVTTPEFWFMMQIAMLCGFITAYPMNWYLVKKGIKSGM</sequence>
<evidence type="ECO:0000313" key="4">
    <source>
        <dbReference type="Proteomes" id="UP000243297"/>
    </source>
</evidence>
<name>A0A1T4LAN8_9FIRM</name>
<reference evidence="4" key="1">
    <citation type="submission" date="2017-02" db="EMBL/GenBank/DDBJ databases">
        <authorList>
            <person name="Varghese N."/>
            <person name="Submissions S."/>
        </authorList>
    </citation>
    <scope>NUCLEOTIDE SEQUENCE [LARGE SCALE GENOMIC DNA]</scope>
    <source>
        <strain evidence="4">ATCC 25662</strain>
    </source>
</reference>
<dbReference type="InterPro" id="IPR025509">
    <property type="entry name" value="DUF4396"/>
</dbReference>
<dbReference type="RefSeq" id="WP_078711245.1">
    <property type="nucleotide sequence ID" value="NZ_FUWY01000002.1"/>
</dbReference>
<dbReference type="EMBL" id="FUWY01000002">
    <property type="protein sequence ID" value="SJZ51766.1"/>
    <property type="molecule type" value="Genomic_DNA"/>
</dbReference>
<feature type="transmembrane region" description="Helical" evidence="1">
    <location>
        <begin position="274"/>
        <end position="295"/>
    </location>
</feature>
<organism evidence="3 4">
    <name type="scientific">Anaerorhabdus furcosa</name>
    <dbReference type="NCBI Taxonomy" id="118967"/>
    <lineage>
        <taxon>Bacteria</taxon>
        <taxon>Bacillati</taxon>
        <taxon>Bacillota</taxon>
        <taxon>Erysipelotrichia</taxon>
        <taxon>Erysipelotrichales</taxon>
        <taxon>Erysipelotrichaceae</taxon>
        <taxon>Anaerorhabdus</taxon>
    </lineage>
</organism>
<evidence type="ECO:0000256" key="1">
    <source>
        <dbReference type="SAM" id="Phobius"/>
    </source>
</evidence>
<feature type="transmembrane region" description="Helical" evidence="1">
    <location>
        <begin position="163"/>
        <end position="189"/>
    </location>
</feature>
<proteinExistence type="predicted"/>
<gene>
    <name evidence="3" type="ORF">SAMN02745191_0813</name>
</gene>
<protein>
    <recommendedName>
        <fullName evidence="2">DUF4396 domain-containing protein</fullName>
    </recommendedName>
</protein>
<feature type="transmembrane region" description="Helical" evidence="1">
    <location>
        <begin position="240"/>
        <end position="262"/>
    </location>
</feature>
<dbReference type="AlphaFoldDB" id="A0A1T4LAN8"/>
<feature type="transmembrane region" description="Helical" evidence="1">
    <location>
        <begin position="7"/>
        <end position="27"/>
    </location>
</feature>
<keyword evidence="1" id="KW-0812">Transmembrane</keyword>
<keyword evidence="4" id="KW-1185">Reference proteome</keyword>
<accession>A0A1T4LAN8</accession>
<keyword evidence="1" id="KW-1133">Transmembrane helix</keyword>
<dbReference type="OrthoDB" id="510720at2"/>
<dbReference type="Pfam" id="PF14342">
    <property type="entry name" value="DUF4396"/>
    <property type="match status" value="1"/>
</dbReference>
<dbReference type="STRING" id="118967.SAMN02745191_0813"/>